<feature type="signal peptide" evidence="15">
    <location>
        <begin position="1"/>
        <end position="21"/>
    </location>
</feature>
<feature type="domain" description="Ig-like" evidence="16">
    <location>
        <begin position="325"/>
        <end position="412"/>
    </location>
</feature>
<dbReference type="GO" id="GO:0030424">
    <property type="term" value="C:axon"/>
    <property type="evidence" value="ECO:0007669"/>
    <property type="project" value="TreeGrafter"/>
</dbReference>
<evidence type="ECO:0000256" key="8">
    <source>
        <dbReference type="ARBA" id="ARBA00022989"/>
    </source>
</evidence>
<dbReference type="InterPro" id="IPR013098">
    <property type="entry name" value="Ig_I-set"/>
</dbReference>
<feature type="compositionally biased region" description="Low complexity" evidence="13">
    <location>
        <begin position="1139"/>
        <end position="1150"/>
    </location>
</feature>
<evidence type="ECO:0000256" key="13">
    <source>
        <dbReference type="SAM" id="MobiDB-lite"/>
    </source>
</evidence>
<dbReference type="FunFam" id="2.60.40.10:FF:000363">
    <property type="entry name" value="neurofascin isoform X1"/>
    <property type="match status" value="1"/>
</dbReference>
<dbReference type="Pfam" id="PF00041">
    <property type="entry name" value="fn3"/>
    <property type="match status" value="4"/>
</dbReference>
<name>A0A9Y4N6T5_9TELE</name>
<dbReference type="GO" id="GO:0098632">
    <property type="term" value="F:cell-cell adhesion mediator activity"/>
    <property type="evidence" value="ECO:0007669"/>
    <property type="project" value="TreeGrafter"/>
</dbReference>
<organism evidence="18 19">
    <name type="scientific">Stegastes partitus</name>
    <name type="common">bicolor damselfish</name>
    <dbReference type="NCBI Taxonomy" id="144197"/>
    <lineage>
        <taxon>Eukaryota</taxon>
        <taxon>Metazoa</taxon>
        <taxon>Chordata</taxon>
        <taxon>Craniata</taxon>
        <taxon>Vertebrata</taxon>
        <taxon>Euteleostomi</taxon>
        <taxon>Actinopterygii</taxon>
        <taxon>Neopterygii</taxon>
        <taxon>Teleostei</taxon>
        <taxon>Neoteleostei</taxon>
        <taxon>Acanthomorphata</taxon>
        <taxon>Ovalentaria</taxon>
        <taxon>Pomacentridae</taxon>
        <taxon>Stegastes</taxon>
    </lineage>
</organism>
<dbReference type="PANTHER" id="PTHR44170:SF45">
    <property type="entry name" value="NEURAL CELL ADHESION MOLECULE L1-LIKE PROTEIN ISOFORM X1"/>
    <property type="match status" value="1"/>
</dbReference>
<keyword evidence="5 15" id="KW-0732">Signal</keyword>
<feature type="domain" description="Ig-like" evidence="16">
    <location>
        <begin position="32"/>
        <end position="124"/>
    </location>
</feature>
<keyword evidence="3" id="KW-1003">Cell membrane</keyword>
<feature type="domain" description="Fibronectin type-III" evidence="17">
    <location>
        <begin position="910"/>
        <end position="1013"/>
    </location>
</feature>
<dbReference type="SUPFAM" id="SSF48726">
    <property type="entry name" value="Immunoglobulin"/>
    <property type="match status" value="6"/>
</dbReference>
<accession>A0A9Y4N6T5</accession>
<dbReference type="FunFam" id="2.60.40.10:FF:000005">
    <property type="entry name" value="Neuronal cell adhesion molecule"/>
    <property type="match status" value="1"/>
</dbReference>
<keyword evidence="8 14" id="KW-1133">Transmembrane helix</keyword>
<keyword evidence="11" id="KW-0325">Glycoprotein</keyword>
<evidence type="ECO:0000259" key="17">
    <source>
        <dbReference type="PROSITE" id="PS50853"/>
    </source>
</evidence>
<dbReference type="InterPro" id="IPR003599">
    <property type="entry name" value="Ig_sub"/>
</dbReference>
<feature type="domain" description="Fibronectin type-III" evidence="17">
    <location>
        <begin position="807"/>
        <end position="909"/>
    </location>
</feature>
<keyword evidence="10" id="KW-1015">Disulfide bond</keyword>
<keyword evidence="7" id="KW-0130">Cell adhesion</keyword>
<evidence type="ECO:0000256" key="5">
    <source>
        <dbReference type="ARBA" id="ARBA00022729"/>
    </source>
</evidence>
<dbReference type="InterPro" id="IPR026966">
    <property type="entry name" value="Neurofascin/L1/NrCAM_C"/>
</dbReference>
<dbReference type="CDD" id="cd00063">
    <property type="entry name" value="FN3"/>
    <property type="match status" value="4"/>
</dbReference>
<dbReference type="RefSeq" id="XP_008289197.1">
    <property type="nucleotide sequence ID" value="XM_008290975.1"/>
</dbReference>
<dbReference type="Pfam" id="PF07679">
    <property type="entry name" value="I-set"/>
    <property type="match status" value="2"/>
</dbReference>
<feature type="domain" description="Fibronectin type-III" evidence="17">
    <location>
        <begin position="608"/>
        <end position="704"/>
    </location>
</feature>
<feature type="chain" id="PRO_5041229377" evidence="15">
    <location>
        <begin position="22"/>
        <end position="1150"/>
    </location>
</feature>
<protein>
    <submittedName>
        <fullName evidence="19">Neural cell adhesion molecule L1-like protein isoform X2</fullName>
    </submittedName>
</protein>
<feature type="region of interest" description="Disordered" evidence="13">
    <location>
        <begin position="1114"/>
        <end position="1150"/>
    </location>
</feature>
<dbReference type="Pfam" id="PF13882">
    <property type="entry name" value="Bravo_FIGEY"/>
    <property type="match status" value="1"/>
</dbReference>
<dbReference type="GO" id="GO:0005886">
    <property type="term" value="C:plasma membrane"/>
    <property type="evidence" value="ECO:0007669"/>
    <property type="project" value="UniProtKB-SubCell"/>
</dbReference>
<dbReference type="InterPro" id="IPR007110">
    <property type="entry name" value="Ig-like_dom"/>
</dbReference>
<reference evidence="19" key="1">
    <citation type="submission" date="2025-08" db="UniProtKB">
        <authorList>
            <consortium name="RefSeq"/>
        </authorList>
    </citation>
    <scope>IDENTIFICATION</scope>
</reference>
<evidence type="ECO:0000256" key="15">
    <source>
        <dbReference type="SAM" id="SignalP"/>
    </source>
</evidence>
<evidence type="ECO:0000256" key="4">
    <source>
        <dbReference type="ARBA" id="ARBA00022692"/>
    </source>
</evidence>
<dbReference type="AlphaFoldDB" id="A0A9Y4N6T5"/>
<dbReference type="FunFam" id="2.60.40.10:FF:000367">
    <property type="entry name" value="Neural cell adhesion molecule L1-like protein"/>
    <property type="match status" value="1"/>
</dbReference>
<evidence type="ECO:0000256" key="9">
    <source>
        <dbReference type="ARBA" id="ARBA00023136"/>
    </source>
</evidence>
<dbReference type="InterPro" id="IPR003961">
    <property type="entry name" value="FN3_dom"/>
</dbReference>
<evidence type="ECO:0000256" key="10">
    <source>
        <dbReference type="ARBA" id="ARBA00023157"/>
    </source>
</evidence>
<dbReference type="SMART" id="SM00060">
    <property type="entry name" value="FN3"/>
    <property type="match status" value="4"/>
</dbReference>
<dbReference type="SMART" id="SM00408">
    <property type="entry name" value="IGc2"/>
    <property type="match status" value="5"/>
</dbReference>
<dbReference type="PANTHER" id="PTHR44170">
    <property type="entry name" value="PROTEIN SIDEKICK"/>
    <property type="match status" value="1"/>
</dbReference>
<dbReference type="SMART" id="SM00409">
    <property type="entry name" value="IG"/>
    <property type="match status" value="6"/>
</dbReference>
<keyword evidence="4 14" id="KW-0812">Transmembrane</keyword>
<dbReference type="InterPro" id="IPR003598">
    <property type="entry name" value="Ig_sub2"/>
</dbReference>
<dbReference type="Proteomes" id="UP000694891">
    <property type="component" value="Unplaced"/>
</dbReference>
<evidence type="ECO:0000256" key="6">
    <source>
        <dbReference type="ARBA" id="ARBA00022737"/>
    </source>
</evidence>
<dbReference type="Gene3D" id="2.60.40.10">
    <property type="entry name" value="Immunoglobulins"/>
    <property type="match status" value="10"/>
</dbReference>
<feature type="compositionally biased region" description="Acidic residues" evidence="13">
    <location>
        <begin position="1115"/>
        <end position="1124"/>
    </location>
</feature>
<evidence type="ECO:0000313" key="18">
    <source>
        <dbReference type="Proteomes" id="UP000694891"/>
    </source>
</evidence>
<feature type="domain" description="Ig-like" evidence="16">
    <location>
        <begin position="508"/>
        <end position="601"/>
    </location>
</feature>
<evidence type="ECO:0000256" key="3">
    <source>
        <dbReference type="ARBA" id="ARBA00022475"/>
    </source>
</evidence>
<feature type="domain" description="Ig-like" evidence="16">
    <location>
        <begin position="418"/>
        <end position="500"/>
    </location>
</feature>
<feature type="domain" description="Fibronectin type-III" evidence="17">
    <location>
        <begin position="709"/>
        <end position="802"/>
    </location>
</feature>
<feature type="domain" description="Ig-like" evidence="16">
    <location>
        <begin position="126"/>
        <end position="213"/>
    </location>
</feature>
<dbReference type="FunFam" id="2.60.40.10:FF:000057">
    <property type="entry name" value="neural cell adhesion molecule L1"/>
    <property type="match status" value="1"/>
</dbReference>
<feature type="transmembrane region" description="Helical" evidence="14">
    <location>
        <begin position="1025"/>
        <end position="1046"/>
    </location>
</feature>
<dbReference type="InterPro" id="IPR036116">
    <property type="entry name" value="FN3_sf"/>
</dbReference>
<dbReference type="PROSITE" id="PS50835">
    <property type="entry name" value="IG_LIKE"/>
    <property type="match status" value="6"/>
</dbReference>
<dbReference type="FunFam" id="2.60.40.10:FF:000032">
    <property type="entry name" value="palladin isoform X1"/>
    <property type="match status" value="2"/>
</dbReference>
<keyword evidence="18" id="KW-1185">Reference proteome</keyword>
<evidence type="ECO:0000259" key="16">
    <source>
        <dbReference type="PROSITE" id="PS50835"/>
    </source>
</evidence>
<evidence type="ECO:0000256" key="11">
    <source>
        <dbReference type="ARBA" id="ARBA00023180"/>
    </source>
</evidence>
<keyword evidence="9 14" id="KW-0472">Membrane</keyword>
<dbReference type="InterPro" id="IPR036179">
    <property type="entry name" value="Ig-like_dom_sf"/>
</dbReference>
<dbReference type="GO" id="GO:0007411">
    <property type="term" value="P:axon guidance"/>
    <property type="evidence" value="ECO:0007669"/>
    <property type="project" value="TreeGrafter"/>
</dbReference>
<dbReference type="SUPFAM" id="SSF49265">
    <property type="entry name" value="Fibronectin type III"/>
    <property type="match status" value="2"/>
</dbReference>
<evidence type="ECO:0000256" key="12">
    <source>
        <dbReference type="ARBA" id="ARBA00023319"/>
    </source>
</evidence>
<dbReference type="Pfam" id="PF13927">
    <property type="entry name" value="Ig_3"/>
    <property type="match status" value="3"/>
</dbReference>
<proteinExistence type="inferred from homology"/>
<dbReference type="GO" id="GO:0007420">
    <property type="term" value="P:brain development"/>
    <property type="evidence" value="ECO:0007669"/>
    <property type="project" value="TreeGrafter"/>
</dbReference>
<keyword evidence="6" id="KW-0677">Repeat</keyword>
<feature type="domain" description="Ig-like" evidence="16">
    <location>
        <begin position="233"/>
        <end position="315"/>
    </location>
</feature>
<evidence type="ECO:0000256" key="14">
    <source>
        <dbReference type="SAM" id="Phobius"/>
    </source>
</evidence>
<evidence type="ECO:0000256" key="7">
    <source>
        <dbReference type="ARBA" id="ARBA00022889"/>
    </source>
</evidence>
<dbReference type="InterPro" id="IPR013783">
    <property type="entry name" value="Ig-like_fold"/>
</dbReference>
<gene>
    <name evidence="19" type="primary">LOC103363984</name>
</gene>
<evidence type="ECO:0000313" key="19">
    <source>
        <dbReference type="RefSeq" id="XP_008289197.1"/>
    </source>
</evidence>
<comment type="similarity">
    <text evidence="2">Belongs to the immunoglobulin superfamily. L1/neurofascin/NgCAM family.</text>
</comment>
<comment type="subcellular location">
    <subcellularLocation>
        <location evidence="1">Cell membrane</location>
        <topology evidence="1">Single-pass type I membrane protein</topology>
    </subcellularLocation>
</comment>
<keyword evidence="12" id="KW-0393">Immunoglobulin domain</keyword>
<sequence>MRLAGSLQLVLLLASITTAAGLNIPLEVEQPPTIVTHTSGPIIALPFDNTITVRCEARGNPPPEYRWTKDGRDFNYSEFTTNKTHRKNGTFVLHSKQLSKFQGKYRCYASNKLGSAMTEEIEIIVPSIPKFPKETLEPIIVQEGEPFTLQCNPPPGVGPRQLYWMSLGLEHIEQDERVSMGTDGNLYFSNALQKDSRKDYCCFAAFPRIRTIVQKTAMAVEVESSEAPPVRKPSLLLPSGVQTMKVLLKGESLQLECIPGGFPTPKITWTKMGDDLPAPTNLTNFQRLLTISAVDERDQGKYMCLAENSAGKAVHYFDVIVEEPPKWLTEPPQSQLTVIGSDVHIKCSVSGKPSPDITWRKNGEIFRGDELNKRQVLDDVVMLHNAQPEDNAVYQCEASNSHGSILANVNIMVANVAPLILTRDYQEYAVVLGVDIIMNCSVFSSPPSNITWSRDGKTVEGERFVALENGQSLKIISTEKGDAGNYVCDASNTEGTSTVTAVLEVKDPTKIVVPPQNVEIVSGTTAQLMCHAEYDKSLQGSFKVVWMKDGEEIPLSLEEDSRHLVDGGRLQIMNVNLSDEGRYTCIAKTSLDEDNATALLTVLDVPDAPKNFEISDIKSPRVVQMSWVPGSDHNSSVTEFVVEYEESQWEPGRWRELQKVAGNQATAELALHGHLNYQFRVYAVNAVGPGPPSEPTERYKTPPAGPDRNPENIKIQGHLPHQMDISWEPLLPIEHNGPGLEYKVSYRKLGVEEEWKEHLVKRHSFVVRNTSTFIPYEIKIQSRNSHGWAPEPKVVTGYSGEDVPTAAPRDIAVEVINTTVLRVSWTQVPPATVRGHLGGYHVHWMRRKSLLNPNRGLDEHHSLSFTGKRSHAIVPQLEPFSEYKLTVNVFNKKGNGPRSEPVTFSTPEGVPAQVPILTASNAQEDSLLLVWGPPPEANGILSGYLLQYHLINETTLEVVDSHEVNITGADTTQWQLWGLEGGSLYRFHLSACTRAGCGPPLAQESRAVVTGRVASQASDFSTQGWFIGTMCAVALLTLVALMACFVRKNKGGKYAVKEKEDLHPDVESQGMNHDTFYEYSDSDEKPLKGSSLCSLNGDDAVGDSVSRDSLVDYADGGEEFDEDGSFIGEYSDRRHRGSVSEPSGPSPVTA</sequence>
<dbReference type="PROSITE" id="PS50853">
    <property type="entry name" value="FN3"/>
    <property type="match status" value="4"/>
</dbReference>
<dbReference type="GeneID" id="103363984"/>
<evidence type="ECO:0000256" key="1">
    <source>
        <dbReference type="ARBA" id="ARBA00004251"/>
    </source>
</evidence>
<dbReference type="FunFam" id="2.60.40.10:FF:000038">
    <property type="entry name" value="Neuronal cell adhesion molecule"/>
    <property type="match status" value="1"/>
</dbReference>
<evidence type="ECO:0000256" key="2">
    <source>
        <dbReference type="ARBA" id="ARBA00008588"/>
    </source>
</evidence>